<dbReference type="RefSeq" id="XP_012651630.1">
    <property type="nucleotide sequence ID" value="XM_012796176.1"/>
</dbReference>
<dbReference type="InParanoid" id="W7XJQ7"/>
<dbReference type="EMBL" id="GG662800">
    <property type="protein sequence ID" value="EWS75816.1"/>
    <property type="molecule type" value="Genomic_DNA"/>
</dbReference>
<gene>
    <name evidence="1" type="ORF">TTHERM_000605950</name>
</gene>
<accession>W7XJQ7</accession>
<keyword evidence="2" id="KW-1185">Reference proteome</keyword>
<dbReference type="Proteomes" id="UP000009168">
    <property type="component" value="Unassembled WGS sequence"/>
</dbReference>
<dbReference type="GeneID" id="24439796"/>
<evidence type="ECO:0000313" key="1">
    <source>
        <dbReference type="EMBL" id="EWS75816.1"/>
    </source>
</evidence>
<dbReference type="AlphaFoldDB" id="W7XJQ7"/>
<organism evidence="1 2">
    <name type="scientific">Tetrahymena thermophila (strain SB210)</name>
    <dbReference type="NCBI Taxonomy" id="312017"/>
    <lineage>
        <taxon>Eukaryota</taxon>
        <taxon>Sar</taxon>
        <taxon>Alveolata</taxon>
        <taxon>Ciliophora</taxon>
        <taxon>Intramacronucleata</taxon>
        <taxon>Oligohymenophorea</taxon>
        <taxon>Hymenostomatida</taxon>
        <taxon>Tetrahymenina</taxon>
        <taxon>Tetrahymenidae</taxon>
        <taxon>Tetrahymena</taxon>
    </lineage>
</organism>
<sequence length="121" mass="13157">MRVSDTIARFTHPTLRLAPRFQVQSVTSQFGVADIVNRHQIVALALHPLQSVALPPAVSAAPQATSALRTRFNQQILFTSALEPAVQLATQADPLKKLPTRSLSCINVSGSISRQIYISNQ</sequence>
<evidence type="ECO:0000313" key="2">
    <source>
        <dbReference type="Proteomes" id="UP000009168"/>
    </source>
</evidence>
<reference evidence="2" key="1">
    <citation type="journal article" date="2006" name="PLoS Biol.">
        <title>Macronuclear genome sequence of the ciliate Tetrahymena thermophila, a model eukaryote.</title>
        <authorList>
            <person name="Eisen J.A."/>
            <person name="Coyne R.S."/>
            <person name="Wu M."/>
            <person name="Wu D."/>
            <person name="Thiagarajan M."/>
            <person name="Wortman J.R."/>
            <person name="Badger J.H."/>
            <person name="Ren Q."/>
            <person name="Amedeo P."/>
            <person name="Jones K.M."/>
            <person name="Tallon L.J."/>
            <person name="Delcher A.L."/>
            <person name="Salzberg S.L."/>
            <person name="Silva J.C."/>
            <person name="Haas B.J."/>
            <person name="Majoros W.H."/>
            <person name="Farzad M."/>
            <person name="Carlton J.M."/>
            <person name="Smith R.K. Jr."/>
            <person name="Garg J."/>
            <person name="Pearlman R.E."/>
            <person name="Karrer K.M."/>
            <person name="Sun L."/>
            <person name="Manning G."/>
            <person name="Elde N.C."/>
            <person name="Turkewitz A.P."/>
            <person name="Asai D.J."/>
            <person name="Wilkes D.E."/>
            <person name="Wang Y."/>
            <person name="Cai H."/>
            <person name="Collins K."/>
            <person name="Stewart B.A."/>
            <person name="Lee S.R."/>
            <person name="Wilamowska K."/>
            <person name="Weinberg Z."/>
            <person name="Ruzzo W.L."/>
            <person name="Wloga D."/>
            <person name="Gaertig J."/>
            <person name="Frankel J."/>
            <person name="Tsao C.-C."/>
            <person name="Gorovsky M.A."/>
            <person name="Keeling P.J."/>
            <person name="Waller R.F."/>
            <person name="Patron N.J."/>
            <person name="Cherry J.M."/>
            <person name="Stover N.A."/>
            <person name="Krieger C.J."/>
            <person name="del Toro C."/>
            <person name="Ryder H.F."/>
            <person name="Williamson S.C."/>
            <person name="Barbeau R.A."/>
            <person name="Hamilton E.P."/>
            <person name="Orias E."/>
        </authorList>
    </citation>
    <scope>NUCLEOTIDE SEQUENCE [LARGE SCALE GENOMIC DNA]</scope>
    <source>
        <strain evidence="2">SB210</strain>
    </source>
</reference>
<protein>
    <submittedName>
        <fullName evidence="1">Uncharacterized protein</fullName>
    </submittedName>
</protein>
<proteinExistence type="predicted"/>
<name>W7XJQ7_TETTS</name>
<dbReference type="KEGG" id="tet:TTHERM_000605950"/>